<dbReference type="GO" id="GO:0005886">
    <property type="term" value="C:plasma membrane"/>
    <property type="evidence" value="ECO:0007669"/>
    <property type="project" value="TreeGrafter"/>
</dbReference>
<dbReference type="SUPFAM" id="SSF82866">
    <property type="entry name" value="Multidrug efflux transporter AcrB transmembrane domain"/>
    <property type="match status" value="1"/>
</dbReference>
<dbReference type="Gene3D" id="3.30.2090.10">
    <property type="entry name" value="Multidrug efflux transporter AcrB TolC docking domain, DN and DC subdomains"/>
    <property type="match status" value="1"/>
</dbReference>
<dbReference type="Pfam" id="PF00873">
    <property type="entry name" value="ACR_tran"/>
    <property type="match status" value="1"/>
</dbReference>
<accession>E7C6I3</accession>
<dbReference type="PANTHER" id="PTHR32063:SF8">
    <property type="entry name" value="CATION EFFLUX PROTEIN"/>
    <property type="match status" value="1"/>
</dbReference>
<dbReference type="Gene3D" id="3.30.70.1440">
    <property type="entry name" value="Multidrug efflux transporter AcrB pore domain"/>
    <property type="match status" value="1"/>
</dbReference>
<dbReference type="EMBL" id="GU568005">
    <property type="protein sequence ID" value="ADI23057.1"/>
    <property type="molecule type" value="Genomic_DNA"/>
</dbReference>
<dbReference type="PANTHER" id="PTHR32063">
    <property type="match status" value="1"/>
</dbReference>
<feature type="transmembrane region" description="Helical" evidence="1">
    <location>
        <begin position="273"/>
        <end position="299"/>
    </location>
</feature>
<organism evidence="2">
    <name type="scientific">uncultured gamma proteobacterium HF0770_07M15</name>
    <dbReference type="NCBI Taxonomy" id="723575"/>
    <lineage>
        <taxon>Bacteria</taxon>
        <taxon>Pseudomonadati</taxon>
        <taxon>Pseudomonadota</taxon>
        <taxon>Gammaproteobacteria</taxon>
        <taxon>environmental samples</taxon>
    </lineage>
</organism>
<dbReference type="InterPro" id="IPR001036">
    <property type="entry name" value="Acrflvin-R"/>
</dbReference>
<dbReference type="PRINTS" id="PR00702">
    <property type="entry name" value="ACRIFLAVINRP"/>
</dbReference>
<protein>
    <submittedName>
        <fullName evidence="2">Cation/multidrug efflux pump</fullName>
    </submittedName>
</protein>
<evidence type="ECO:0000313" key="2">
    <source>
        <dbReference type="EMBL" id="ADI23057.1"/>
    </source>
</evidence>
<reference evidence="2" key="1">
    <citation type="submission" date="2010-01" db="EMBL/GenBank/DDBJ databases">
        <title>Genome fragments of uncultured bacteria from the North Pacific subtropical Gyre.</title>
        <authorList>
            <person name="Pham V.D."/>
            <person name="Delong E.F."/>
        </authorList>
    </citation>
    <scope>NUCLEOTIDE SEQUENCE</scope>
</reference>
<evidence type="ECO:0000256" key="1">
    <source>
        <dbReference type="SAM" id="Phobius"/>
    </source>
</evidence>
<feature type="transmembrane region" description="Helical" evidence="1">
    <location>
        <begin position="140"/>
        <end position="159"/>
    </location>
</feature>
<keyword evidence="1" id="KW-0812">Transmembrane</keyword>
<dbReference type="AlphaFoldDB" id="E7C6I3"/>
<dbReference type="Gene3D" id="1.20.1640.10">
    <property type="entry name" value="Multidrug efflux transporter AcrB transmembrane domain"/>
    <property type="match status" value="1"/>
</dbReference>
<keyword evidence="1" id="KW-0472">Membrane</keyword>
<feature type="transmembrane region" description="Helical" evidence="1">
    <location>
        <begin position="196"/>
        <end position="221"/>
    </location>
</feature>
<name>E7C6I3_9GAMM</name>
<keyword evidence="1" id="KW-1133">Transmembrane helix</keyword>
<dbReference type="InterPro" id="IPR027463">
    <property type="entry name" value="AcrB_DN_DC_subdom"/>
</dbReference>
<proteinExistence type="predicted"/>
<feature type="transmembrane region" description="Helical" evidence="1">
    <location>
        <begin position="171"/>
        <end position="190"/>
    </location>
</feature>
<sequence length="312" mass="33261">MGLTQRDIAENVVTALSSSAGIAPMIWVDPKTGVDFFIGVQYENNEMESLDQLRNLPLSVNTANGPTTVPLSNVAKIDRVNMPGEIAHYNIGRVNDVYVNVSGRDLGSVVADVEAALKTVDFDEGVSYTLRGPVATMREGAVTLGMGLLTASILVYLVMMAQFRSVIDPMIIMLAVPLGFSGVLAALYLTDTTLNIQSLIGALMMIGVVVNNSILIVDTANQLLKKGRGPEQAAIEATSIRFRPIVMTSLVLIASMLPLSIELVPGGEAMIPLARAMIGGMLVSTFLTLFIVPCVYSLIKRPESVTTTESTA</sequence>
<feature type="transmembrane region" description="Helical" evidence="1">
    <location>
        <begin position="242"/>
        <end position="261"/>
    </location>
</feature>
<dbReference type="GO" id="GO:0042910">
    <property type="term" value="F:xenobiotic transmembrane transporter activity"/>
    <property type="evidence" value="ECO:0007669"/>
    <property type="project" value="TreeGrafter"/>
</dbReference>